<sequence>MTKEAQVADRPEDVDAAFAEIVAGLEREGVGRMPDPDDPEPGTGGTALADDPPGERTADGPGHRAGDQATDQPTEETPRPAGPPPTAWRGSDTEFDWSWGTDEEHYVPPEPPPLPRLRPMTIIALVLIAVAIVLLFVPGVIGLSARVGTPIALIALTGGGVLLMLRVRKTPRHFDEGERDDGAQL</sequence>
<keyword evidence="2" id="KW-1133">Transmembrane helix</keyword>
<dbReference type="Proteomes" id="UP000185696">
    <property type="component" value="Unassembled WGS sequence"/>
</dbReference>
<feature type="region of interest" description="Disordered" evidence="1">
    <location>
        <begin position="21"/>
        <end position="104"/>
    </location>
</feature>
<feature type="transmembrane region" description="Helical" evidence="2">
    <location>
        <begin position="122"/>
        <end position="141"/>
    </location>
</feature>
<dbReference type="OrthoDB" id="5193869at2"/>
<feature type="compositionally biased region" description="Basic and acidic residues" evidence="1">
    <location>
        <begin position="53"/>
        <end position="66"/>
    </location>
</feature>
<evidence type="ECO:0000313" key="4">
    <source>
        <dbReference type="Proteomes" id="UP000185696"/>
    </source>
</evidence>
<name>A0A7Z0WJA1_9PSEU</name>
<accession>A0A7Z0WJA1</accession>
<dbReference type="AlphaFoldDB" id="A0A7Z0WJA1"/>
<keyword evidence="4" id="KW-1185">Reference proteome</keyword>
<organism evidence="3 4">
    <name type="scientific">Actinophytocola xinjiangensis</name>
    <dbReference type="NCBI Taxonomy" id="485602"/>
    <lineage>
        <taxon>Bacteria</taxon>
        <taxon>Bacillati</taxon>
        <taxon>Actinomycetota</taxon>
        <taxon>Actinomycetes</taxon>
        <taxon>Pseudonocardiales</taxon>
        <taxon>Pseudonocardiaceae</taxon>
    </lineage>
</organism>
<evidence type="ECO:0000256" key="1">
    <source>
        <dbReference type="SAM" id="MobiDB-lite"/>
    </source>
</evidence>
<evidence type="ECO:0000256" key="2">
    <source>
        <dbReference type="SAM" id="Phobius"/>
    </source>
</evidence>
<gene>
    <name evidence="3" type="ORF">BLA60_21805</name>
</gene>
<proteinExistence type="predicted"/>
<keyword evidence="2" id="KW-0812">Transmembrane</keyword>
<feature type="transmembrane region" description="Helical" evidence="2">
    <location>
        <begin position="147"/>
        <end position="165"/>
    </location>
</feature>
<keyword evidence="2" id="KW-0472">Membrane</keyword>
<reference evidence="3 4" key="1">
    <citation type="submission" date="2016-12" db="EMBL/GenBank/DDBJ databases">
        <title>The draft genome sequence of Actinophytocola xinjiangensis.</title>
        <authorList>
            <person name="Wang W."/>
            <person name="Yuan L."/>
        </authorList>
    </citation>
    <scope>NUCLEOTIDE SEQUENCE [LARGE SCALE GENOMIC DNA]</scope>
    <source>
        <strain evidence="3 4">CGMCC 4.4663</strain>
    </source>
</reference>
<evidence type="ECO:0000313" key="3">
    <source>
        <dbReference type="EMBL" id="OLF08662.1"/>
    </source>
</evidence>
<evidence type="ECO:0008006" key="5">
    <source>
        <dbReference type="Google" id="ProtNLM"/>
    </source>
</evidence>
<protein>
    <recommendedName>
        <fullName evidence="5">DUF308 domain-containing protein</fullName>
    </recommendedName>
</protein>
<comment type="caution">
    <text evidence="3">The sequence shown here is derived from an EMBL/GenBank/DDBJ whole genome shotgun (WGS) entry which is preliminary data.</text>
</comment>
<dbReference type="EMBL" id="MSIF01000011">
    <property type="protein sequence ID" value="OLF08662.1"/>
    <property type="molecule type" value="Genomic_DNA"/>
</dbReference>